<evidence type="ECO:0000313" key="1">
    <source>
        <dbReference type="EMBL" id="RDX87482.1"/>
    </source>
</evidence>
<dbReference type="AlphaFoldDB" id="A0A371GAA0"/>
<keyword evidence="2" id="KW-1185">Reference proteome</keyword>
<organism evidence="1 2">
    <name type="scientific">Mucuna pruriens</name>
    <name type="common">Velvet bean</name>
    <name type="synonym">Dolichos pruriens</name>
    <dbReference type="NCBI Taxonomy" id="157652"/>
    <lineage>
        <taxon>Eukaryota</taxon>
        <taxon>Viridiplantae</taxon>
        <taxon>Streptophyta</taxon>
        <taxon>Embryophyta</taxon>
        <taxon>Tracheophyta</taxon>
        <taxon>Spermatophyta</taxon>
        <taxon>Magnoliopsida</taxon>
        <taxon>eudicotyledons</taxon>
        <taxon>Gunneridae</taxon>
        <taxon>Pentapetalae</taxon>
        <taxon>rosids</taxon>
        <taxon>fabids</taxon>
        <taxon>Fabales</taxon>
        <taxon>Fabaceae</taxon>
        <taxon>Papilionoideae</taxon>
        <taxon>50 kb inversion clade</taxon>
        <taxon>NPAAA clade</taxon>
        <taxon>indigoferoid/millettioid clade</taxon>
        <taxon>Phaseoleae</taxon>
        <taxon>Mucuna</taxon>
    </lineage>
</organism>
<evidence type="ECO:0000313" key="2">
    <source>
        <dbReference type="Proteomes" id="UP000257109"/>
    </source>
</evidence>
<dbReference type="EMBL" id="QJKJ01006217">
    <property type="protein sequence ID" value="RDX87482.1"/>
    <property type="molecule type" value="Genomic_DNA"/>
</dbReference>
<dbReference type="OrthoDB" id="1436117at2759"/>
<reference evidence="1" key="1">
    <citation type="submission" date="2018-05" db="EMBL/GenBank/DDBJ databases">
        <title>Draft genome of Mucuna pruriens seed.</title>
        <authorList>
            <person name="Nnadi N.E."/>
            <person name="Vos R."/>
            <person name="Hasami M.H."/>
            <person name="Devisetty U.K."/>
            <person name="Aguiy J.C."/>
        </authorList>
    </citation>
    <scope>NUCLEOTIDE SEQUENCE [LARGE SCALE GENOMIC DNA]</scope>
    <source>
        <strain evidence="1">JCA_2017</strain>
    </source>
</reference>
<feature type="non-terminal residue" evidence="1">
    <location>
        <position position="1"/>
    </location>
</feature>
<accession>A0A371GAA0</accession>
<sequence>MTLVNMRRGKDESLRCFIEFTVVSTKITNLNSKVALHSMIMALKPRFFSINLCNKHSSNMGRKIETHVLKKGKYKKKRESQGEMYKILEEAYNIELIPLLPQSKSLEGAERSKYSKYHCNYKNTTKGLYNHDSSPICTTFMGRKSLNQDCLRKDREKKGREMCKDSLVEDPQA</sequence>
<dbReference type="Proteomes" id="UP000257109">
    <property type="component" value="Unassembled WGS sequence"/>
</dbReference>
<protein>
    <submittedName>
        <fullName evidence="1">Uncharacterized protein</fullName>
    </submittedName>
</protein>
<name>A0A371GAA0_MUCPR</name>
<proteinExistence type="predicted"/>
<gene>
    <name evidence="1" type="ORF">CR513_31041</name>
</gene>
<comment type="caution">
    <text evidence="1">The sequence shown here is derived from an EMBL/GenBank/DDBJ whole genome shotgun (WGS) entry which is preliminary data.</text>
</comment>